<evidence type="ECO:0000313" key="3">
    <source>
        <dbReference type="Proteomes" id="UP000509704"/>
    </source>
</evidence>
<feature type="compositionally biased region" description="Polar residues" evidence="1">
    <location>
        <begin position="605"/>
        <end position="626"/>
    </location>
</feature>
<reference evidence="2 3" key="1">
    <citation type="submission" date="2020-07" db="EMBL/GenBank/DDBJ databases">
        <title>The yeast mating-type switching endonuclease HO is a domesticated member of an unorthodox homing genetic element family.</title>
        <authorList>
            <person name="Coughlan A.Y."/>
            <person name="Lombardi L."/>
            <person name="Braun-Galleani S."/>
            <person name="Martos A.R."/>
            <person name="Galeote V."/>
            <person name="Bigey F."/>
            <person name="Dequin S."/>
            <person name="Byrne K.P."/>
            <person name="Wolfe K.H."/>
        </authorList>
    </citation>
    <scope>NUCLEOTIDE SEQUENCE [LARGE SCALE GENOMIC DNA]</scope>
    <source>
        <strain evidence="2 3">NRRL Y-6702</strain>
    </source>
</reference>
<organism evidence="2 3">
    <name type="scientific">Zygotorulaspora mrakii</name>
    <name type="common">Zygosaccharomyces mrakii</name>
    <dbReference type="NCBI Taxonomy" id="42260"/>
    <lineage>
        <taxon>Eukaryota</taxon>
        <taxon>Fungi</taxon>
        <taxon>Dikarya</taxon>
        <taxon>Ascomycota</taxon>
        <taxon>Saccharomycotina</taxon>
        <taxon>Saccharomycetes</taxon>
        <taxon>Saccharomycetales</taxon>
        <taxon>Saccharomycetaceae</taxon>
        <taxon>Zygotorulaspora</taxon>
    </lineage>
</organism>
<feature type="region of interest" description="Disordered" evidence="1">
    <location>
        <begin position="268"/>
        <end position="318"/>
    </location>
</feature>
<feature type="compositionally biased region" description="Polar residues" evidence="1">
    <location>
        <begin position="466"/>
        <end position="483"/>
    </location>
</feature>
<accession>A0A7H9B6M8</accession>
<feature type="region of interest" description="Disordered" evidence="1">
    <location>
        <begin position="575"/>
        <end position="662"/>
    </location>
</feature>
<gene>
    <name evidence="2" type="ORF">HG535_0F04860</name>
</gene>
<feature type="compositionally biased region" description="Polar residues" evidence="1">
    <location>
        <begin position="508"/>
        <end position="527"/>
    </location>
</feature>
<evidence type="ECO:0000256" key="1">
    <source>
        <dbReference type="SAM" id="MobiDB-lite"/>
    </source>
</evidence>
<protein>
    <recommendedName>
        <fullName evidence="4">Meiotic sister-chromatid recombination protein 3</fullName>
    </recommendedName>
</protein>
<feature type="compositionally biased region" description="Basic residues" evidence="1">
    <location>
        <begin position="281"/>
        <end position="291"/>
    </location>
</feature>
<feature type="region of interest" description="Disordered" evidence="1">
    <location>
        <begin position="451"/>
        <end position="536"/>
    </location>
</feature>
<feature type="region of interest" description="Disordered" evidence="1">
    <location>
        <begin position="362"/>
        <end position="401"/>
    </location>
</feature>
<evidence type="ECO:0008006" key="4">
    <source>
        <dbReference type="Google" id="ProtNLM"/>
    </source>
</evidence>
<dbReference type="RefSeq" id="XP_037145699.1">
    <property type="nucleotide sequence ID" value="XM_037289804.1"/>
</dbReference>
<dbReference type="KEGG" id="zmk:HG535_0F04860"/>
<feature type="compositionally biased region" description="Low complexity" evidence="1">
    <location>
        <begin position="631"/>
        <end position="644"/>
    </location>
</feature>
<feature type="compositionally biased region" description="Low complexity" evidence="1">
    <location>
        <begin position="591"/>
        <end position="604"/>
    </location>
</feature>
<dbReference type="EMBL" id="CP058609">
    <property type="protein sequence ID" value="QLG73974.1"/>
    <property type="molecule type" value="Genomic_DNA"/>
</dbReference>
<feature type="compositionally biased region" description="Polar residues" evidence="1">
    <location>
        <begin position="53"/>
        <end position="75"/>
    </location>
</feature>
<dbReference type="OrthoDB" id="4069015at2759"/>
<proteinExistence type="predicted"/>
<sequence>MVFGLTKKEHRVPDLSRYDYYYRDKQNGERNPQLSAAAAYAASTGLATHGATGRSQQPGRAQSMTHSAGYQSAQYKNRVPDRVLSVGAMNSSRNSGVVPNYRTYSLRSQSSGQPGQGRTSSIASSNKYNRRNLPVSVNSNPSNGSRANSITVKTTEVKDPHGRTQSITKRTIKRVNGYEYVETTTTTTQAIPLVDSNRHFDEFSGNFILQENGLDELSEEDDSHSTAPAVGHAYAALTEPRNSSQYDAELQLSDGEVPLDQTSSISAFSDALEYPPGERKRNGKKTIRNKVQRSAAPKKKADSHLKKKRATQSHPMTEQEMYNKALAVAQQKVYSQSNYSGNIPVEKNNRMSTLGQRNLREEPRVTGKAPTTGENSRRGSKKISGFFNKNNKGDDSPIEKPSPAVKAITELNNSSSRLIADDEMYAQALAIAQNKYNKQHAIETVPSVQVEDNLSQPHARVPQKHAQATQTKPPTQSTQNLPGVQSMREDRQDLAEKLSGASHETNDNSRNLSIEEQDSQVFETQNGTTATKTTTASDVLQVQEPISVTETLKKNESGERKSKLKNVFDKIKQFSAENSGYQPPKREKQLASANSPSAAAPTPSGQRSSFQRTTVPEIGQQASTHAIGQENENMANNSAENGSGLSKQKGKKNFISKLFNRS</sequence>
<dbReference type="GeneID" id="59237732"/>
<keyword evidence="3" id="KW-1185">Reference proteome</keyword>
<dbReference type="Proteomes" id="UP000509704">
    <property type="component" value="Chromosome 6"/>
</dbReference>
<name>A0A7H9B6M8_ZYGMR</name>
<feature type="compositionally biased region" description="Basic and acidic residues" evidence="1">
    <location>
        <begin position="487"/>
        <end position="496"/>
    </location>
</feature>
<feature type="region of interest" description="Disordered" evidence="1">
    <location>
        <begin position="105"/>
        <end position="148"/>
    </location>
</feature>
<dbReference type="AlphaFoldDB" id="A0A7H9B6M8"/>
<feature type="region of interest" description="Disordered" evidence="1">
    <location>
        <begin position="48"/>
        <end position="76"/>
    </location>
</feature>
<evidence type="ECO:0000313" key="2">
    <source>
        <dbReference type="EMBL" id="QLG73974.1"/>
    </source>
</evidence>
<feature type="compositionally biased region" description="Low complexity" evidence="1">
    <location>
        <begin position="134"/>
        <end position="143"/>
    </location>
</feature>
<feature type="compositionally biased region" description="Polar residues" evidence="1">
    <location>
        <begin position="105"/>
        <end position="127"/>
    </location>
</feature>